<dbReference type="EMBL" id="KZ678691">
    <property type="protein sequence ID" value="PSR76868.1"/>
    <property type="molecule type" value="Genomic_DNA"/>
</dbReference>
<evidence type="ECO:0000256" key="2">
    <source>
        <dbReference type="SAM" id="Phobius"/>
    </source>
</evidence>
<accession>A0A2T2ZU40</accession>
<dbReference type="AlphaFoldDB" id="A0A2T2ZU40"/>
<proteinExistence type="predicted"/>
<keyword evidence="4" id="KW-1185">Reference proteome</keyword>
<keyword evidence="2" id="KW-0472">Membrane</keyword>
<sequence length="267" mass="29980">MLITLLQRGNYGYRSDRLPAMVLVKAEGRCSPRAVVRLTHSRGGVSGHCNPKDILDPRGKLARAILVPCPVLVYRFCFIFAHFISLAFDVAFFFPALRRRSYDNYIQYAYSLTDGMRTFWPVCFEFVACFVFVAVSLGSDVRNHSPGKRYSASLADAAHPSSYCAMATRKQRNKNNEAVGFQKRDGNSKKRRTGGLSQVARRRPSQWRAPGKSRNNECMDPKHRKRGTGGAKRQLAEEEGAKMTSNNFLHGAALLASMWDCVEGWMG</sequence>
<evidence type="ECO:0000313" key="4">
    <source>
        <dbReference type="Proteomes" id="UP000241462"/>
    </source>
</evidence>
<feature type="region of interest" description="Disordered" evidence="1">
    <location>
        <begin position="175"/>
        <end position="237"/>
    </location>
</feature>
<protein>
    <submittedName>
        <fullName evidence="3">Uncharacterized protein</fullName>
    </submittedName>
</protein>
<keyword evidence="2" id="KW-1133">Transmembrane helix</keyword>
<evidence type="ECO:0000256" key="1">
    <source>
        <dbReference type="SAM" id="MobiDB-lite"/>
    </source>
</evidence>
<reference evidence="3 4" key="1">
    <citation type="journal article" date="2018" name="Mycol. Prog.">
        <title>Coniella lustricola, a new species from submerged detritus.</title>
        <authorList>
            <person name="Raudabaugh D.B."/>
            <person name="Iturriaga T."/>
            <person name="Carver A."/>
            <person name="Mondo S."/>
            <person name="Pangilinan J."/>
            <person name="Lipzen A."/>
            <person name="He G."/>
            <person name="Amirebrahimi M."/>
            <person name="Grigoriev I.V."/>
            <person name="Miller A.N."/>
        </authorList>
    </citation>
    <scope>NUCLEOTIDE SEQUENCE [LARGE SCALE GENOMIC DNA]</scope>
    <source>
        <strain evidence="3 4">B22-T-1</strain>
    </source>
</reference>
<keyword evidence="2" id="KW-0812">Transmembrane</keyword>
<name>A0A2T2ZU40_9PEZI</name>
<evidence type="ECO:0000313" key="3">
    <source>
        <dbReference type="EMBL" id="PSR76868.1"/>
    </source>
</evidence>
<organism evidence="3 4">
    <name type="scientific">Coniella lustricola</name>
    <dbReference type="NCBI Taxonomy" id="2025994"/>
    <lineage>
        <taxon>Eukaryota</taxon>
        <taxon>Fungi</taxon>
        <taxon>Dikarya</taxon>
        <taxon>Ascomycota</taxon>
        <taxon>Pezizomycotina</taxon>
        <taxon>Sordariomycetes</taxon>
        <taxon>Sordariomycetidae</taxon>
        <taxon>Diaporthales</taxon>
        <taxon>Schizoparmaceae</taxon>
        <taxon>Coniella</taxon>
    </lineage>
</organism>
<feature type="transmembrane region" description="Helical" evidence="2">
    <location>
        <begin position="118"/>
        <end position="138"/>
    </location>
</feature>
<dbReference type="InParanoid" id="A0A2T2ZU40"/>
<feature type="transmembrane region" description="Helical" evidence="2">
    <location>
        <begin position="72"/>
        <end position="97"/>
    </location>
</feature>
<dbReference type="Proteomes" id="UP000241462">
    <property type="component" value="Unassembled WGS sequence"/>
</dbReference>
<gene>
    <name evidence="3" type="ORF">BD289DRAFT_167839</name>
</gene>